<gene>
    <name evidence="2" type="ordered locus">Bphyt_2516</name>
</gene>
<dbReference type="Proteomes" id="UP000001739">
    <property type="component" value="Chromosome 1"/>
</dbReference>
<dbReference type="STRING" id="398527.Bphyt_2516"/>
<proteinExistence type="predicted"/>
<dbReference type="HOGENOM" id="CLU_3325644_0_0_4"/>
<evidence type="ECO:0000313" key="3">
    <source>
        <dbReference type="Proteomes" id="UP000001739"/>
    </source>
</evidence>
<evidence type="ECO:0000256" key="1">
    <source>
        <dbReference type="SAM" id="MobiDB-lite"/>
    </source>
</evidence>
<accession>B2SXQ5</accession>
<reference evidence="2 3" key="1">
    <citation type="journal article" date="2011" name="J. Bacteriol.">
        <title>Complete genome sequence of the plant growth-promoting endophyte Burkholderia phytofirmans strain PsJN.</title>
        <authorList>
            <person name="Weilharter A."/>
            <person name="Mitter B."/>
            <person name="Shin M.V."/>
            <person name="Chain P.S."/>
            <person name="Nowak J."/>
            <person name="Sessitsch A."/>
        </authorList>
    </citation>
    <scope>NUCLEOTIDE SEQUENCE [LARGE SCALE GENOMIC DNA]</scope>
    <source>
        <strain evidence="3">DSM 17436 / LMG 22146 / PsJN</strain>
    </source>
</reference>
<organism evidence="2 3">
    <name type="scientific">Paraburkholderia phytofirmans (strain DSM 17436 / LMG 22146 / PsJN)</name>
    <name type="common">Burkholderia phytofirmans</name>
    <dbReference type="NCBI Taxonomy" id="398527"/>
    <lineage>
        <taxon>Bacteria</taxon>
        <taxon>Pseudomonadati</taxon>
        <taxon>Pseudomonadota</taxon>
        <taxon>Betaproteobacteria</taxon>
        <taxon>Burkholderiales</taxon>
        <taxon>Burkholderiaceae</taxon>
        <taxon>Paraburkholderia</taxon>
    </lineage>
</organism>
<feature type="region of interest" description="Disordered" evidence="1">
    <location>
        <begin position="1"/>
        <end position="38"/>
    </location>
</feature>
<name>B2SXQ5_PARPJ</name>
<dbReference type="KEGG" id="bpy:Bphyt_2516"/>
<dbReference type="EMBL" id="CP001052">
    <property type="protein sequence ID" value="ACD16911.1"/>
    <property type="molecule type" value="Genomic_DNA"/>
</dbReference>
<sequence>MLRVVPELNASPLAGDDPAGSVDFRQVFRNPPTIPRTF</sequence>
<evidence type="ECO:0000313" key="2">
    <source>
        <dbReference type="EMBL" id="ACD16911.1"/>
    </source>
</evidence>
<protein>
    <submittedName>
        <fullName evidence="2">Uncharacterized protein</fullName>
    </submittedName>
</protein>
<dbReference type="AlphaFoldDB" id="B2SXQ5"/>